<feature type="transmembrane region" description="Helical" evidence="1">
    <location>
        <begin position="242"/>
        <end position="260"/>
    </location>
</feature>
<evidence type="ECO:0000256" key="1">
    <source>
        <dbReference type="SAM" id="Phobius"/>
    </source>
</evidence>
<feature type="transmembrane region" description="Helical" evidence="1">
    <location>
        <begin position="39"/>
        <end position="57"/>
    </location>
</feature>
<feature type="transmembrane region" description="Helical" evidence="1">
    <location>
        <begin position="110"/>
        <end position="128"/>
    </location>
</feature>
<accession>A0ABV2W392</accession>
<dbReference type="RefSeq" id="WP_189906255.1">
    <property type="nucleotide sequence ID" value="NZ_JBEXZO010000027.1"/>
</dbReference>
<sequence>MNRLITAAAGGLLALFAMYWDDSLHTDVGRDTFWSPPHALLYGSLMVTLAATAWWGIERSRGQDLRTTMADPLLRWAVVSAGAIGISAPADEAWHVAFGRDAVLWSPPHLLAIVATFALAVTLLRAIAAEGGGGSLVLGSGLVLAASLAPVMEYESDVPQYSPVWFLPAAATGITLAIVLIRRFDPHPWAVTRAALVATAVRLAVIPVLAGLGHSTPIVPPVLVVALAADVVRGWRTSPWGLAPVVPLAVHAAYVPLLPVLPHGTTLAADRIVPSLLVSLGGSALVVLLAEGLPRTGLPFIRTAGLAVAALTLALPLLSTGRAVAHDPGQGTEAGEARWRAMVRGSRIDVTVAPEPGTTSGATLVARRAGEELSAPLQSSGSGVYRGSIVVPDSGRWFVYAAFPDTGTRSTETWIPVEAGSSQVLQETRPLYLPPAPQKDGAGRMTAAVALYGLSGVILVAVARSGRGRTQLPQA</sequence>
<feature type="transmembrane region" description="Helical" evidence="1">
    <location>
        <begin position="194"/>
        <end position="212"/>
    </location>
</feature>
<proteinExistence type="predicted"/>
<feature type="transmembrane region" description="Helical" evidence="1">
    <location>
        <begin position="218"/>
        <end position="235"/>
    </location>
</feature>
<keyword evidence="1" id="KW-0812">Transmembrane</keyword>
<keyword evidence="1" id="KW-1133">Transmembrane helix</keyword>
<name>A0ABV2W392_9ACTN</name>
<dbReference type="Proteomes" id="UP001550378">
    <property type="component" value="Unassembled WGS sequence"/>
</dbReference>
<evidence type="ECO:0000313" key="2">
    <source>
        <dbReference type="EMBL" id="MEU0707658.1"/>
    </source>
</evidence>
<keyword evidence="3" id="KW-1185">Reference proteome</keyword>
<reference evidence="2 3" key="1">
    <citation type="submission" date="2024-06" db="EMBL/GenBank/DDBJ databases">
        <title>The Natural Products Discovery Center: Release of the First 8490 Sequenced Strains for Exploring Actinobacteria Biosynthetic Diversity.</title>
        <authorList>
            <person name="Kalkreuter E."/>
            <person name="Kautsar S.A."/>
            <person name="Yang D."/>
            <person name="Bader C.D."/>
            <person name="Teijaro C.N."/>
            <person name="Fluegel L."/>
            <person name="Davis C.M."/>
            <person name="Simpson J.R."/>
            <person name="Lauterbach L."/>
            <person name="Steele A.D."/>
            <person name="Gui C."/>
            <person name="Meng S."/>
            <person name="Li G."/>
            <person name="Viehrig K."/>
            <person name="Ye F."/>
            <person name="Su P."/>
            <person name="Kiefer A.F."/>
            <person name="Nichols A."/>
            <person name="Cepeda A.J."/>
            <person name="Yan W."/>
            <person name="Fan B."/>
            <person name="Jiang Y."/>
            <person name="Adhikari A."/>
            <person name="Zheng C.-J."/>
            <person name="Schuster L."/>
            <person name="Cowan T.M."/>
            <person name="Smanski M.J."/>
            <person name="Chevrette M.G."/>
            <person name="De Carvalho L.P.S."/>
            <person name="Shen B."/>
        </authorList>
    </citation>
    <scope>NUCLEOTIDE SEQUENCE [LARGE SCALE GENOMIC DNA]</scope>
    <source>
        <strain evidence="2 3">NPDC006337</strain>
    </source>
</reference>
<feature type="transmembrane region" description="Helical" evidence="1">
    <location>
        <begin position="442"/>
        <end position="463"/>
    </location>
</feature>
<dbReference type="EMBL" id="JBEXZR010000006">
    <property type="protein sequence ID" value="MEU0707658.1"/>
    <property type="molecule type" value="Genomic_DNA"/>
</dbReference>
<feature type="transmembrane region" description="Helical" evidence="1">
    <location>
        <begin position="135"/>
        <end position="152"/>
    </location>
</feature>
<feature type="transmembrane region" description="Helical" evidence="1">
    <location>
        <begin position="164"/>
        <end position="182"/>
    </location>
</feature>
<keyword evidence="1" id="KW-0472">Membrane</keyword>
<feature type="transmembrane region" description="Helical" evidence="1">
    <location>
        <begin position="73"/>
        <end position="90"/>
    </location>
</feature>
<comment type="caution">
    <text evidence="2">The sequence shown here is derived from an EMBL/GenBank/DDBJ whole genome shotgun (WGS) entry which is preliminary data.</text>
</comment>
<feature type="transmembrane region" description="Helical" evidence="1">
    <location>
        <begin position="300"/>
        <end position="318"/>
    </location>
</feature>
<organism evidence="2 3">
    <name type="scientific">Streptomyces lavendulocolor</name>
    <dbReference type="NCBI Taxonomy" id="67316"/>
    <lineage>
        <taxon>Bacteria</taxon>
        <taxon>Bacillati</taxon>
        <taxon>Actinomycetota</taxon>
        <taxon>Actinomycetes</taxon>
        <taxon>Kitasatosporales</taxon>
        <taxon>Streptomycetaceae</taxon>
        <taxon>Streptomyces</taxon>
    </lineage>
</organism>
<protein>
    <recommendedName>
        <fullName evidence="4">Integral membrane protein</fullName>
    </recommendedName>
</protein>
<gene>
    <name evidence="2" type="ORF">ABZ508_09835</name>
</gene>
<evidence type="ECO:0000313" key="3">
    <source>
        <dbReference type="Proteomes" id="UP001550378"/>
    </source>
</evidence>
<feature type="transmembrane region" description="Helical" evidence="1">
    <location>
        <begin position="272"/>
        <end position="293"/>
    </location>
</feature>
<evidence type="ECO:0008006" key="4">
    <source>
        <dbReference type="Google" id="ProtNLM"/>
    </source>
</evidence>